<dbReference type="SUPFAM" id="SSF52518">
    <property type="entry name" value="Thiamin diphosphate-binding fold (THDP-binding)"/>
    <property type="match status" value="1"/>
</dbReference>
<dbReference type="GO" id="GO:0016491">
    <property type="term" value="F:oxidoreductase activity"/>
    <property type="evidence" value="ECO:0007669"/>
    <property type="project" value="UniProtKB-KW"/>
</dbReference>
<evidence type="ECO:0000313" key="3">
    <source>
        <dbReference type="EMBL" id="GAI13532.1"/>
    </source>
</evidence>
<gene>
    <name evidence="3" type="ORF">S06H3_18230</name>
</gene>
<dbReference type="Gene3D" id="3.40.50.970">
    <property type="match status" value="1"/>
</dbReference>
<feature type="domain" description="Pyruvate flavodoxin/ferredoxin oxidoreductase pyrimidine binding" evidence="2">
    <location>
        <begin position="9"/>
        <end position="155"/>
    </location>
</feature>
<dbReference type="EMBL" id="BARV01009201">
    <property type="protein sequence ID" value="GAI13532.1"/>
    <property type="molecule type" value="Genomic_DNA"/>
</dbReference>
<reference evidence="3" key="1">
    <citation type="journal article" date="2014" name="Front. Microbiol.">
        <title>High frequency of phylogenetically diverse reductive dehalogenase-homologous genes in deep subseafloor sedimentary metagenomes.</title>
        <authorList>
            <person name="Kawai M."/>
            <person name="Futagami T."/>
            <person name="Toyoda A."/>
            <person name="Takaki Y."/>
            <person name="Nishi S."/>
            <person name="Hori S."/>
            <person name="Arai W."/>
            <person name="Tsubouchi T."/>
            <person name="Morono Y."/>
            <person name="Uchiyama I."/>
            <person name="Ito T."/>
            <person name="Fujiyama A."/>
            <person name="Inagaki F."/>
            <person name="Takami H."/>
        </authorList>
    </citation>
    <scope>NUCLEOTIDE SEQUENCE</scope>
    <source>
        <strain evidence="3">Expedition CK06-06</strain>
    </source>
</reference>
<feature type="non-terminal residue" evidence="3">
    <location>
        <position position="156"/>
    </location>
</feature>
<name>X1L2I3_9ZZZZ</name>
<dbReference type="PANTHER" id="PTHR43088:SF1">
    <property type="entry name" value="SUBUNIT OF PYRUVATE:FLAVODOXIN OXIDOREDUCTASE"/>
    <property type="match status" value="1"/>
</dbReference>
<dbReference type="InterPro" id="IPR029061">
    <property type="entry name" value="THDP-binding"/>
</dbReference>
<comment type="caution">
    <text evidence="3">The sequence shown here is derived from an EMBL/GenBank/DDBJ whole genome shotgun (WGS) entry which is preliminary data.</text>
</comment>
<dbReference type="AlphaFoldDB" id="X1L2I3"/>
<dbReference type="InterPro" id="IPR002880">
    <property type="entry name" value="Pyrv_Fd/Flavodoxin_OxRdtase_N"/>
</dbReference>
<dbReference type="Pfam" id="PF01855">
    <property type="entry name" value="POR_N"/>
    <property type="match status" value="1"/>
</dbReference>
<dbReference type="CDD" id="cd07034">
    <property type="entry name" value="TPP_PYR_PFOR_IOR-alpha_like"/>
    <property type="match status" value="1"/>
</dbReference>
<evidence type="ECO:0000259" key="2">
    <source>
        <dbReference type="Pfam" id="PF01855"/>
    </source>
</evidence>
<evidence type="ECO:0000256" key="1">
    <source>
        <dbReference type="ARBA" id="ARBA00023002"/>
    </source>
</evidence>
<dbReference type="PANTHER" id="PTHR43088">
    <property type="entry name" value="SUBUNIT OF PYRUVATE:FLAVODOXIN OXIDOREDUCTASE-RELATED"/>
    <property type="match status" value="1"/>
</dbReference>
<proteinExistence type="predicted"/>
<sequence>MQGNVACAEGALAAGCSFMAGYPITPATEVAERMANRLPVLKDEDGVFIQMEDEISSLAAVIGASWTGKKAMTATSGPGISLMLEHVGYAIGIETPCVIVDVQRGGPTTGIPSVELQGDMVQARRGSHGEYQIISIAPSSPQEMFDHTVRAFNLAA</sequence>
<dbReference type="InterPro" id="IPR052368">
    <property type="entry name" value="2-oxoacid_oxidoreductase"/>
</dbReference>
<organism evidence="3">
    <name type="scientific">marine sediment metagenome</name>
    <dbReference type="NCBI Taxonomy" id="412755"/>
    <lineage>
        <taxon>unclassified sequences</taxon>
        <taxon>metagenomes</taxon>
        <taxon>ecological metagenomes</taxon>
    </lineage>
</organism>
<keyword evidence="1" id="KW-0560">Oxidoreductase</keyword>
<protein>
    <recommendedName>
        <fullName evidence="2">Pyruvate flavodoxin/ferredoxin oxidoreductase pyrimidine binding domain-containing protein</fullName>
    </recommendedName>
</protein>
<accession>X1L2I3</accession>